<dbReference type="Proteomes" id="UP000298358">
    <property type="component" value="Unassembled WGS sequence"/>
</dbReference>
<comment type="caution">
    <text evidence="2">The sequence shown here is derived from an EMBL/GenBank/DDBJ whole genome shotgun (WGS) entry which is preliminary data.</text>
</comment>
<name>A0A4Y9FWZ4_9MICO</name>
<organism evidence="2 3">
    <name type="scientific">Microbacterium paludicola</name>
    <dbReference type="NCBI Taxonomy" id="300019"/>
    <lineage>
        <taxon>Bacteria</taxon>
        <taxon>Bacillati</taxon>
        <taxon>Actinomycetota</taxon>
        <taxon>Actinomycetes</taxon>
        <taxon>Micrococcales</taxon>
        <taxon>Microbacteriaceae</taxon>
        <taxon>Microbacterium</taxon>
    </lineage>
</organism>
<dbReference type="GO" id="GO:0006950">
    <property type="term" value="P:response to stress"/>
    <property type="evidence" value="ECO:0007669"/>
    <property type="project" value="TreeGrafter"/>
</dbReference>
<proteinExistence type="predicted"/>
<protein>
    <submittedName>
        <fullName evidence="2">MarR family transcriptional regulator</fullName>
    </submittedName>
</protein>
<dbReference type="OrthoDB" id="9154853at2"/>
<dbReference type="Gene3D" id="1.10.10.10">
    <property type="entry name" value="Winged helix-like DNA-binding domain superfamily/Winged helix DNA-binding domain"/>
    <property type="match status" value="1"/>
</dbReference>
<reference evidence="2 3" key="1">
    <citation type="submission" date="2019-03" db="EMBL/GenBank/DDBJ databases">
        <title>Diversity of the mouse oral microbiome.</title>
        <authorList>
            <person name="Joseph S."/>
            <person name="Aduse-Opoku J."/>
            <person name="Curtis M."/>
            <person name="Wade W."/>
            <person name="Hashim A."/>
        </authorList>
    </citation>
    <scope>NUCLEOTIDE SEQUENCE [LARGE SCALE GENOMIC DNA]</scope>
    <source>
        <strain evidence="2 3">P1012</strain>
    </source>
</reference>
<dbReference type="InterPro" id="IPR039422">
    <property type="entry name" value="MarR/SlyA-like"/>
</dbReference>
<keyword evidence="3" id="KW-1185">Reference proteome</keyword>
<sequence length="166" mass="17915">MAAGADPGTVSEMTESSAIDGLEAAFATIGPIVKARMVAIAAAIHPDLRPAGWGVLRVVLTGAQRPDGEAVTVSDIVAETQMDKSVVSRQLRDLKEWGLVSVRRSDADARVFEVTPTPEAIARHQAMRRASRAQYRAVFGEWDEADVEKLTELLGRLAQSALHRLD</sequence>
<evidence type="ECO:0000313" key="3">
    <source>
        <dbReference type="Proteomes" id="UP000298358"/>
    </source>
</evidence>
<gene>
    <name evidence="2" type="ORF">E4U02_04730</name>
</gene>
<evidence type="ECO:0000259" key="1">
    <source>
        <dbReference type="PROSITE" id="PS50995"/>
    </source>
</evidence>
<dbReference type="InterPro" id="IPR011991">
    <property type="entry name" value="ArsR-like_HTH"/>
</dbReference>
<dbReference type="PROSITE" id="PS50995">
    <property type="entry name" value="HTH_MARR_2"/>
    <property type="match status" value="1"/>
</dbReference>
<dbReference type="InterPro" id="IPR036388">
    <property type="entry name" value="WH-like_DNA-bd_sf"/>
</dbReference>
<dbReference type="SUPFAM" id="SSF46785">
    <property type="entry name" value="Winged helix' DNA-binding domain"/>
    <property type="match status" value="1"/>
</dbReference>
<dbReference type="GO" id="GO:0003700">
    <property type="term" value="F:DNA-binding transcription factor activity"/>
    <property type="evidence" value="ECO:0007669"/>
    <property type="project" value="InterPro"/>
</dbReference>
<dbReference type="CDD" id="cd00090">
    <property type="entry name" value="HTH_ARSR"/>
    <property type="match status" value="1"/>
</dbReference>
<accession>A0A4Y9FWZ4</accession>
<dbReference type="InterPro" id="IPR000835">
    <property type="entry name" value="HTH_MarR-typ"/>
</dbReference>
<dbReference type="SMART" id="SM00347">
    <property type="entry name" value="HTH_MARR"/>
    <property type="match status" value="1"/>
</dbReference>
<dbReference type="InterPro" id="IPR036390">
    <property type="entry name" value="WH_DNA-bd_sf"/>
</dbReference>
<evidence type="ECO:0000313" key="2">
    <source>
        <dbReference type="EMBL" id="TFU33551.1"/>
    </source>
</evidence>
<dbReference type="AlphaFoldDB" id="A0A4Y9FWZ4"/>
<dbReference type="EMBL" id="SPQB01000007">
    <property type="protein sequence ID" value="TFU33551.1"/>
    <property type="molecule type" value="Genomic_DNA"/>
</dbReference>
<dbReference type="PANTHER" id="PTHR33164">
    <property type="entry name" value="TRANSCRIPTIONAL REGULATOR, MARR FAMILY"/>
    <property type="match status" value="1"/>
</dbReference>
<feature type="domain" description="HTH marR-type" evidence="1">
    <location>
        <begin position="15"/>
        <end position="159"/>
    </location>
</feature>
<dbReference type="PANTHER" id="PTHR33164:SF57">
    <property type="entry name" value="MARR-FAMILY TRANSCRIPTIONAL REGULATOR"/>
    <property type="match status" value="1"/>
</dbReference>
<dbReference type="Pfam" id="PF12802">
    <property type="entry name" value="MarR_2"/>
    <property type="match status" value="1"/>
</dbReference>